<reference evidence="2" key="1">
    <citation type="submission" date="2015-01" db="EMBL/GenBank/DDBJ databases">
        <title>Flavisolibacter sp./LCS9/ whole genome sequencing.</title>
        <authorList>
            <person name="Kim M.K."/>
            <person name="Srinivasan S."/>
            <person name="Lee J.-J."/>
        </authorList>
    </citation>
    <scope>NUCLEOTIDE SEQUENCE [LARGE SCALE GENOMIC DNA]</scope>
    <source>
        <strain evidence="2">LCS9</strain>
    </source>
</reference>
<proteinExistence type="predicted"/>
<gene>
    <name evidence="1" type="ORF">SY85_19900</name>
</gene>
<dbReference type="PATRIC" id="fig|1492898.3.peg.4332"/>
<dbReference type="Proteomes" id="UP000077177">
    <property type="component" value="Chromosome"/>
</dbReference>
<keyword evidence="2" id="KW-1185">Reference proteome</keyword>
<evidence type="ECO:0000313" key="2">
    <source>
        <dbReference type="Proteomes" id="UP000077177"/>
    </source>
</evidence>
<dbReference type="AlphaFoldDB" id="A0A172TZC3"/>
<dbReference type="Pfam" id="PF14903">
    <property type="entry name" value="WG_beta_rep"/>
    <property type="match status" value="1"/>
</dbReference>
<name>A0A172TZC3_9BACT</name>
<evidence type="ECO:0000313" key="1">
    <source>
        <dbReference type="EMBL" id="ANE52410.1"/>
    </source>
</evidence>
<dbReference type="EMBL" id="CP011390">
    <property type="protein sequence ID" value="ANE52410.1"/>
    <property type="molecule type" value="Genomic_DNA"/>
</dbReference>
<evidence type="ECO:0008006" key="3">
    <source>
        <dbReference type="Google" id="ProtNLM"/>
    </source>
</evidence>
<organism evidence="1 2">
    <name type="scientific">Flavisolibacter tropicus</name>
    <dbReference type="NCBI Taxonomy" id="1492898"/>
    <lineage>
        <taxon>Bacteria</taxon>
        <taxon>Pseudomonadati</taxon>
        <taxon>Bacteroidota</taxon>
        <taxon>Chitinophagia</taxon>
        <taxon>Chitinophagales</taxon>
        <taxon>Chitinophagaceae</taxon>
        <taxon>Flavisolibacter</taxon>
    </lineage>
</organism>
<dbReference type="KEGG" id="fla:SY85_19900"/>
<dbReference type="OrthoDB" id="697275at2"/>
<reference evidence="1 2" key="2">
    <citation type="journal article" date="2016" name="Int. J. Syst. Evol. Microbiol.">
        <title>Flavisolibacter tropicus sp. nov., isolated from tropical soil.</title>
        <authorList>
            <person name="Lee J.J."/>
            <person name="Kang M.S."/>
            <person name="Kim G.S."/>
            <person name="Lee C.S."/>
            <person name="Lim S."/>
            <person name="Lee J."/>
            <person name="Roh S.H."/>
            <person name="Kang H."/>
            <person name="Ha J.M."/>
            <person name="Bae S."/>
            <person name="Jung H.Y."/>
            <person name="Kim M.K."/>
        </authorList>
    </citation>
    <scope>NUCLEOTIDE SEQUENCE [LARGE SCALE GENOMIC DNA]</scope>
    <source>
        <strain evidence="1 2">LCS9</strain>
    </source>
</reference>
<accession>A0A172TZC3</accession>
<sequence>MKQTALFLFQFLLLHFSFGQSQDSWVRFYDTASEKSGYKDLKGNIKIPATFDGLTKADTFYHIIAVNEMAGDTYKSYYLLKDGRKVGQDSVYVFDFMFDCESEGKIIFYDRKKDRVGFLNQDGVAIIPAVYNYVSPFRNGLAIAHRNAKRKCWDKGGDTTNCEHLGWEGGESILINDKNEILVDSFAIDLSSIDWYSRKINDPSVDTSLYISIKGRGNTTYSFVDYDKEFKKWFYNTFLSTVRSKNKALSKLLFDEVTYWSGKKGWTSIGRTEFLKTFPAVLTAQRFEAGKLKEISLSQDMFNDLIFDKSIYKKYLNACGAHNKDQYPLYNVMLTYYKKRLKPLTAIESGFLRNYEIDYQEHFEFLRTENGYKLLSVSLKK</sequence>
<protein>
    <recommendedName>
        <fullName evidence="3">WG repeat-containing protein</fullName>
    </recommendedName>
</protein>
<dbReference type="RefSeq" id="WP_066406834.1">
    <property type="nucleotide sequence ID" value="NZ_CP011390.1"/>
</dbReference>
<dbReference type="InterPro" id="IPR032774">
    <property type="entry name" value="WG_beta_rep"/>
</dbReference>